<feature type="domain" description="Metallo-beta-lactamase" evidence="7">
    <location>
        <begin position="501"/>
        <end position="682"/>
    </location>
</feature>
<dbReference type="CDD" id="cd07731">
    <property type="entry name" value="ComA-like_MBL-fold"/>
    <property type="match status" value="1"/>
</dbReference>
<name>A0A1R4B1S7_9VIBR</name>
<organism evidence="8 9">
    <name type="scientific">Vibrio palustris</name>
    <dbReference type="NCBI Taxonomy" id="1918946"/>
    <lineage>
        <taxon>Bacteria</taxon>
        <taxon>Pseudomonadati</taxon>
        <taxon>Pseudomonadota</taxon>
        <taxon>Gammaproteobacteria</taxon>
        <taxon>Vibrionales</taxon>
        <taxon>Vibrionaceae</taxon>
        <taxon>Vibrio</taxon>
    </lineage>
</organism>
<dbReference type="Pfam" id="PF00753">
    <property type="entry name" value="Lactamase_B"/>
    <property type="match status" value="1"/>
</dbReference>
<keyword evidence="2" id="KW-1003">Cell membrane</keyword>
<dbReference type="InterPro" id="IPR052159">
    <property type="entry name" value="Competence_DNA_uptake"/>
</dbReference>
<evidence type="ECO:0000259" key="7">
    <source>
        <dbReference type="SMART" id="SM00849"/>
    </source>
</evidence>
<dbReference type="InterPro" id="IPR035681">
    <property type="entry name" value="ComA-like_MBL"/>
</dbReference>
<evidence type="ECO:0000256" key="5">
    <source>
        <dbReference type="ARBA" id="ARBA00023136"/>
    </source>
</evidence>
<keyword evidence="3 6" id="KW-0812">Transmembrane</keyword>
<keyword evidence="9" id="KW-1185">Reference proteome</keyword>
<proteinExistence type="predicted"/>
<dbReference type="InterPro" id="IPR001279">
    <property type="entry name" value="Metallo-B-lactamas"/>
</dbReference>
<evidence type="ECO:0000313" key="9">
    <source>
        <dbReference type="Proteomes" id="UP000189475"/>
    </source>
</evidence>
<feature type="transmembrane region" description="Helical" evidence="6">
    <location>
        <begin position="299"/>
        <end position="322"/>
    </location>
</feature>
<feature type="transmembrane region" description="Helical" evidence="6">
    <location>
        <begin position="232"/>
        <end position="254"/>
    </location>
</feature>
<dbReference type="Gene3D" id="3.60.15.10">
    <property type="entry name" value="Ribonuclease Z/Hydroxyacylglutathione hydrolase-like"/>
    <property type="match status" value="1"/>
</dbReference>
<evidence type="ECO:0000256" key="1">
    <source>
        <dbReference type="ARBA" id="ARBA00004651"/>
    </source>
</evidence>
<gene>
    <name evidence="8" type="ORF">VPAL9027_00819</name>
</gene>
<dbReference type="Proteomes" id="UP000189475">
    <property type="component" value="Unassembled WGS sequence"/>
</dbReference>
<dbReference type="PANTHER" id="PTHR30619">
    <property type="entry name" value="DNA INTERNALIZATION/COMPETENCE PROTEIN COMEC/REC2"/>
    <property type="match status" value="1"/>
</dbReference>
<dbReference type="Pfam" id="PF03772">
    <property type="entry name" value="Competence"/>
    <property type="match status" value="1"/>
</dbReference>
<keyword evidence="4 6" id="KW-1133">Transmembrane helix</keyword>
<sequence length="745" mass="83673">MTRFFSKWTLMTFVLTMMSSPLWPSIPGWGAVLSTGIIVIVSSVIPRLRRCFGMAIAVSLILTHCQLMRVQKHAIFQSGMSMQIQATVKHVFAPSRAGYRGQVKVIAINQQTLSRWQQPTIKLLSPIRLYPGQQVHFSITVKPIYGQLNSVGFDYEKYAVSQGWVAQGRVISNSRYQILTKPSLLSDVYQKVSAVTAGDPAQGMILALLFGDRSLLTTEQWSGLRNSGLSHLVAISGLHIGIAFGFGCLCGQLVSRCYSSLLWTPWWLGLCVAGSYAWLAGFTIPTMRAMIMCLTMVMVLRLQLQVSTIWRLLFVLAVVFAVDPFASYSGSFWLSFGAVVVILYLIARPNFPTHWWQQMVWLQVGISLCLLPLSIWLFNGISYVSLLLNLIFIPWFSYVVVPVLLIALLALVSHVEYHSWIWQLGERSLSPILYVLDKVESGWLPISDTVMWLMIASFIIWRLRDVFTPHGVLFIVALAAAEWVYHPQKTTWQVDVFDVGHGLATMISQGNKALIFDTGASWRKGSMAQNVILPMLTKRGLQLDAIIVSHFDNDHSGGLVELQRHTPNVAVYSSQAIPGGQPCIRGRNWWWGALHIEVLWPPNLVRRAYNQHSCVIRVRDLYGHALLMTGDVDAVGEWLLVRHQPDLTAQIMVVPHHGSNTSSTQQLITKVHPKWALASVNKGSHWGLPSPVVVQRYRQSGAIWLDTGESGQISGLFSVNNVKIMTKRSDDNQRWYRQMLRNGVE</sequence>
<evidence type="ECO:0000313" key="8">
    <source>
        <dbReference type="EMBL" id="SJL82878.1"/>
    </source>
</evidence>
<dbReference type="InterPro" id="IPR025405">
    <property type="entry name" value="DUF4131"/>
</dbReference>
<evidence type="ECO:0000256" key="2">
    <source>
        <dbReference type="ARBA" id="ARBA00022475"/>
    </source>
</evidence>
<keyword evidence="5 6" id="KW-0472">Membrane</keyword>
<dbReference type="SMART" id="SM00849">
    <property type="entry name" value="Lactamase_B"/>
    <property type="match status" value="1"/>
</dbReference>
<feature type="transmembrane region" description="Helical" evidence="6">
    <location>
        <begin position="390"/>
        <end position="412"/>
    </location>
</feature>
<dbReference type="Pfam" id="PF13567">
    <property type="entry name" value="DUF4131"/>
    <property type="match status" value="1"/>
</dbReference>
<dbReference type="InterPro" id="IPR036866">
    <property type="entry name" value="RibonucZ/Hydroxyglut_hydro"/>
</dbReference>
<dbReference type="InterPro" id="IPR004797">
    <property type="entry name" value="Competence_ComEC/Rec2"/>
</dbReference>
<accession>A0A1R4B1S7</accession>
<dbReference type="NCBIfam" id="TIGR00360">
    <property type="entry name" value="ComEC_N-term"/>
    <property type="match status" value="1"/>
</dbReference>
<dbReference type="GO" id="GO:0030420">
    <property type="term" value="P:establishment of competence for transformation"/>
    <property type="evidence" value="ECO:0007669"/>
    <property type="project" value="InterPro"/>
</dbReference>
<feature type="transmembrane region" description="Helical" evidence="6">
    <location>
        <begin position="26"/>
        <end position="45"/>
    </location>
</feature>
<dbReference type="PANTHER" id="PTHR30619:SF1">
    <property type="entry name" value="RECOMBINATION PROTEIN 2"/>
    <property type="match status" value="1"/>
</dbReference>
<reference evidence="8 9" key="1">
    <citation type="submission" date="2017-02" db="EMBL/GenBank/DDBJ databases">
        <authorList>
            <person name="Peterson S.W."/>
        </authorList>
    </citation>
    <scope>NUCLEOTIDE SEQUENCE [LARGE SCALE GENOMIC DNA]</scope>
    <source>
        <strain evidence="8 9">CECT 9027</strain>
    </source>
</reference>
<evidence type="ECO:0000256" key="4">
    <source>
        <dbReference type="ARBA" id="ARBA00022989"/>
    </source>
</evidence>
<feature type="transmembrane region" description="Helical" evidence="6">
    <location>
        <begin position="328"/>
        <end position="347"/>
    </location>
</feature>
<protein>
    <submittedName>
        <fullName evidence="8">ComEC family competence protein</fullName>
    </submittedName>
</protein>
<dbReference type="SUPFAM" id="SSF56281">
    <property type="entry name" value="Metallo-hydrolase/oxidoreductase"/>
    <property type="match status" value="1"/>
</dbReference>
<dbReference type="AlphaFoldDB" id="A0A1R4B1S7"/>
<feature type="transmembrane region" description="Helical" evidence="6">
    <location>
        <begin position="266"/>
        <end position="287"/>
    </location>
</feature>
<evidence type="ECO:0000256" key="6">
    <source>
        <dbReference type="SAM" id="Phobius"/>
    </source>
</evidence>
<comment type="subcellular location">
    <subcellularLocation>
        <location evidence="1">Cell membrane</location>
        <topology evidence="1">Multi-pass membrane protein</topology>
    </subcellularLocation>
</comment>
<dbReference type="STRING" id="1918946.VPAL9027_00819"/>
<evidence type="ECO:0000256" key="3">
    <source>
        <dbReference type="ARBA" id="ARBA00022692"/>
    </source>
</evidence>
<dbReference type="NCBIfam" id="TIGR00361">
    <property type="entry name" value="ComEC_Rec2"/>
    <property type="match status" value="1"/>
</dbReference>
<dbReference type="EMBL" id="FUFT01000002">
    <property type="protein sequence ID" value="SJL82878.1"/>
    <property type="molecule type" value="Genomic_DNA"/>
</dbReference>
<dbReference type="GO" id="GO:0005886">
    <property type="term" value="C:plasma membrane"/>
    <property type="evidence" value="ECO:0007669"/>
    <property type="project" value="UniProtKB-SubCell"/>
</dbReference>
<dbReference type="InterPro" id="IPR004477">
    <property type="entry name" value="ComEC_N"/>
</dbReference>
<feature type="transmembrane region" description="Helical" evidence="6">
    <location>
        <begin position="359"/>
        <end position="378"/>
    </location>
</feature>
<feature type="transmembrane region" description="Helical" evidence="6">
    <location>
        <begin position="467"/>
        <end position="485"/>
    </location>
</feature>